<dbReference type="OrthoDB" id="7464126at2759"/>
<dbReference type="PANTHER" id="PTHR48182:SF2">
    <property type="entry name" value="PROTEIN SERAC1"/>
    <property type="match status" value="1"/>
</dbReference>
<feature type="compositionally biased region" description="Polar residues" evidence="7">
    <location>
        <begin position="308"/>
        <end position="321"/>
    </location>
</feature>
<evidence type="ECO:0000256" key="4">
    <source>
        <dbReference type="ARBA" id="ARBA00022824"/>
    </source>
</evidence>
<name>A0A9P8XTW1_9PEZI</name>
<evidence type="ECO:0000256" key="5">
    <source>
        <dbReference type="ARBA" id="ARBA00023128"/>
    </source>
</evidence>
<evidence type="ECO:0000256" key="1">
    <source>
        <dbReference type="ARBA" id="ARBA00004173"/>
    </source>
</evidence>
<sequence>MAPETHQQDISRNHGPPSPPSPHDRDPGLSSQCPAGPSSFPDGVEVLHDCHDATVDICFVHGLTGDRDSTWTANGQSRPWPATLLPPNLGRARILTYAYDAYVLRKSPASVNALVDYAQNLLNDLTTDRACSVLATANLCCPQPGRPRKEAILLSRNNPNAHLRGIFDCTKAIAFMGTPHRGSWMAHWARIPASALGLVKSSNNSLLKSLQTAEDYLRSVQDRFWSMVRERQQAGRDVEVTCFSEELPLPVIGLVVPSDSATLESYNAITIHANHSNMVKFSSADDNGFKRVLGELIRWESQIWSSAVSQPTQSKGDTQPTHPLVGPGDQFNAPGGTQNISKGSGSQFPGANFSGSVQFGK</sequence>
<evidence type="ECO:0000256" key="2">
    <source>
        <dbReference type="ARBA" id="ARBA00004240"/>
    </source>
</evidence>
<evidence type="ECO:0000313" key="10">
    <source>
        <dbReference type="Proteomes" id="UP000756346"/>
    </source>
</evidence>
<evidence type="ECO:0000313" key="9">
    <source>
        <dbReference type="EMBL" id="KAH7012313.1"/>
    </source>
</evidence>
<dbReference type="GO" id="GO:0005783">
    <property type="term" value="C:endoplasmic reticulum"/>
    <property type="evidence" value="ECO:0007669"/>
    <property type="project" value="UniProtKB-SubCell"/>
</dbReference>
<dbReference type="GO" id="GO:0016020">
    <property type="term" value="C:membrane"/>
    <property type="evidence" value="ECO:0007669"/>
    <property type="project" value="UniProtKB-SubCell"/>
</dbReference>
<accession>A0A9P8XTW1</accession>
<organism evidence="9 10">
    <name type="scientific">Microdochium trichocladiopsis</name>
    <dbReference type="NCBI Taxonomy" id="1682393"/>
    <lineage>
        <taxon>Eukaryota</taxon>
        <taxon>Fungi</taxon>
        <taxon>Dikarya</taxon>
        <taxon>Ascomycota</taxon>
        <taxon>Pezizomycotina</taxon>
        <taxon>Sordariomycetes</taxon>
        <taxon>Xylariomycetidae</taxon>
        <taxon>Xylariales</taxon>
        <taxon>Microdochiaceae</taxon>
        <taxon>Microdochium</taxon>
    </lineage>
</organism>
<gene>
    <name evidence="9" type="ORF">B0I36DRAFT_400494</name>
</gene>
<dbReference type="Proteomes" id="UP000756346">
    <property type="component" value="Unassembled WGS sequence"/>
</dbReference>
<dbReference type="AlphaFoldDB" id="A0A9P8XTW1"/>
<evidence type="ECO:0000256" key="7">
    <source>
        <dbReference type="SAM" id="MobiDB-lite"/>
    </source>
</evidence>
<dbReference type="Pfam" id="PF17106">
    <property type="entry name" value="NACHT_sigma"/>
    <property type="match status" value="1"/>
</dbReference>
<reference evidence="9" key="1">
    <citation type="journal article" date="2021" name="Nat. Commun.">
        <title>Genetic determinants of endophytism in the Arabidopsis root mycobiome.</title>
        <authorList>
            <person name="Mesny F."/>
            <person name="Miyauchi S."/>
            <person name="Thiergart T."/>
            <person name="Pickel B."/>
            <person name="Atanasova L."/>
            <person name="Karlsson M."/>
            <person name="Huettel B."/>
            <person name="Barry K.W."/>
            <person name="Haridas S."/>
            <person name="Chen C."/>
            <person name="Bauer D."/>
            <person name="Andreopoulos W."/>
            <person name="Pangilinan J."/>
            <person name="LaButti K."/>
            <person name="Riley R."/>
            <person name="Lipzen A."/>
            <person name="Clum A."/>
            <person name="Drula E."/>
            <person name="Henrissat B."/>
            <person name="Kohler A."/>
            <person name="Grigoriev I.V."/>
            <person name="Martin F.M."/>
            <person name="Hacquard S."/>
        </authorList>
    </citation>
    <scope>NUCLEOTIDE SEQUENCE</scope>
    <source>
        <strain evidence="9">MPI-CAGE-CH-0230</strain>
    </source>
</reference>
<keyword evidence="5" id="KW-0496">Mitochondrion</keyword>
<dbReference type="EMBL" id="JAGTJQ010000015">
    <property type="protein sequence ID" value="KAH7012313.1"/>
    <property type="molecule type" value="Genomic_DNA"/>
</dbReference>
<feature type="compositionally biased region" description="Polar residues" evidence="7">
    <location>
        <begin position="335"/>
        <end position="361"/>
    </location>
</feature>
<keyword evidence="10" id="KW-1185">Reference proteome</keyword>
<evidence type="ECO:0000256" key="6">
    <source>
        <dbReference type="ARBA" id="ARBA00023136"/>
    </source>
</evidence>
<feature type="region of interest" description="Disordered" evidence="7">
    <location>
        <begin position="308"/>
        <end position="361"/>
    </location>
</feature>
<comment type="subcellular location">
    <subcellularLocation>
        <location evidence="2">Endoplasmic reticulum</location>
    </subcellularLocation>
    <subcellularLocation>
        <location evidence="3">Membrane</location>
    </subcellularLocation>
    <subcellularLocation>
        <location evidence="1">Mitochondrion</location>
    </subcellularLocation>
</comment>
<dbReference type="PANTHER" id="PTHR48182">
    <property type="entry name" value="PROTEIN SERAC1"/>
    <property type="match status" value="1"/>
</dbReference>
<evidence type="ECO:0000259" key="8">
    <source>
        <dbReference type="Pfam" id="PF17106"/>
    </source>
</evidence>
<feature type="compositionally biased region" description="Basic and acidic residues" evidence="7">
    <location>
        <begin position="1"/>
        <end position="12"/>
    </location>
</feature>
<dbReference type="GeneID" id="70191220"/>
<feature type="domain" description="NACHT-NTPase sigma" evidence="8">
    <location>
        <begin position="326"/>
        <end position="360"/>
    </location>
</feature>
<dbReference type="InterPro" id="IPR052374">
    <property type="entry name" value="SERAC1"/>
</dbReference>
<dbReference type="InterPro" id="IPR031353">
    <property type="entry name" value="NACHT_sigma"/>
</dbReference>
<evidence type="ECO:0000256" key="3">
    <source>
        <dbReference type="ARBA" id="ARBA00004370"/>
    </source>
</evidence>
<keyword evidence="4" id="KW-0256">Endoplasmic reticulum</keyword>
<dbReference type="InterPro" id="IPR029058">
    <property type="entry name" value="AB_hydrolase_fold"/>
</dbReference>
<keyword evidence="6" id="KW-0472">Membrane</keyword>
<protein>
    <recommendedName>
        <fullName evidence="8">NACHT-NTPase sigma domain-containing protein</fullName>
    </recommendedName>
</protein>
<dbReference type="RefSeq" id="XP_046004689.1">
    <property type="nucleotide sequence ID" value="XM_046161674.1"/>
</dbReference>
<dbReference type="GO" id="GO:0005739">
    <property type="term" value="C:mitochondrion"/>
    <property type="evidence" value="ECO:0007669"/>
    <property type="project" value="UniProtKB-SubCell"/>
</dbReference>
<proteinExistence type="predicted"/>
<feature type="region of interest" description="Disordered" evidence="7">
    <location>
        <begin position="1"/>
        <end position="38"/>
    </location>
</feature>
<comment type="caution">
    <text evidence="9">The sequence shown here is derived from an EMBL/GenBank/DDBJ whole genome shotgun (WGS) entry which is preliminary data.</text>
</comment>
<dbReference type="SUPFAM" id="SSF53474">
    <property type="entry name" value="alpha/beta-Hydrolases"/>
    <property type="match status" value="1"/>
</dbReference>